<dbReference type="Proteomes" id="UP000735302">
    <property type="component" value="Unassembled WGS sequence"/>
</dbReference>
<sequence>MGRAGGAMEVVERKEVQMQWEEREEQWRQWNARRCRCNGKSGMRNGGSGTQGGVDAMGRARGAMEAVELKGVQMQ</sequence>
<evidence type="ECO:0000313" key="2">
    <source>
        <dbReference type="Proteomes" id="UP000735302"/>
    </source>
</evidence>
<proteinExistence type="predicted"/>
<organism evidence="1 2">
    <name type="scientific">Plakobranchus ocellatus</name>
    <dbReference type="NCBI Taxonomy" id="259542"/>
    <lineage>
        <taxon>Eukaryota</taxon>
        <taxon>Metazoa</taxon>
        <taxon>Spiralia</taxon>
        <taxon>Lophotrochozoa</taxon>
        <taxon>Mollusca</taxon>
        <taxon>Gastropoda</taxon>
        <taxon>Heterobranchia</taxon>
        <taxon>Euthyneura</taxon>
        <taxon>Panpulmonata</taxon>
        <taxon>Sacoglossa</taxon>
        <taxon>Placobranchoidea</taxon>
        <taxon>Plakobranchidae</taxon>
        <taxon>Plakobranchus</taxon>
    </lineage>
</organism>
<reference evidence="1 2" key="1">
    <citation type="journal article" date="2021" name="Elife">
        <title>Chloroplast acquisition without the gene transfer in kleptoplastic sea slugs, Plakobranchus ocellatus.</title>
        <authorList>
            <person name="Maeda T."/>
            <person name="Takahashi S."/>
            <person name="Yoshida T."/>
            <person name="Shimamura S."/>
            <person name="Takaki Y."/>
            <person name="Nagai Y."/>
            <person name="Toyoda A."/>
            <person name="Suzuki Y."/>
            <person name="Arimoto A."/>
            <person name="Ishii H."/>
            <person name="Satoh N."/>
            <person name="Nishiyama T."/>
            <person name="Hasebe M."/>
            <person name="Maruyama T."/>
            <person name="Minagawa J."/>
            <person name="Obokata J."/>
            <person name="Shigenobu S."/>
        </authorList>
    </citation>
    <scope>NUCLEOTIDE SEQUENCE [LARGE SCALE GENOMIC DNA]</scope>
</reference>
<name>A0AAV3YQ69_9GAST</name>
<gene>
    <name evidence="1" type="ORF">PoB_001105600</name>
</gene>
<dbReference type="EMBL" id="BLXT01001319">
    <property type="protein sequence ID" value="GFN84550.1"/>
    <property type="molecule type" value="Genomic_DNA"/>
</dbReference>
<protein>
    <submittedName>
        <fullName evidence="1">Uncharacterized protein</fullName>
    </submittedName>
</protein>
<accession>A0AAV3YQ69</accession>
<comment type="caution">
    <text evidence="1">The sequence shown here is derived from an EMBL/GenBank/DDBJ whole genome shotgun (WGS) entry which is preliminary data.</text>
</comment>
<evidence type="ECO:0000313" key="1">
    <source>
        <dbReference type="EMBL" id="GFN84550.1"/>
    </source>
</evidence>
<dbReference type="AlphaFoldDB" id="A0AAV3YQ69"/>
<keyword evidence="2" id="KW-1185">Reference proteome</keyword>